<dbReference type="AlphaFoldDB" id="A0AA37G5I2"/>
<evidence type="ECO:0000313" key="2">
    <source>
        <dbReference type="Proteomes" id="UP000886939"/>
    </source>
</evidence>
<organism evidence="1 2">
    <name type="scientific">Aeromonas caviae</name>
    <name type="common">Aeromonas punctata</name>
    <dbReference type="NCBI Taxonomy" id="648"/>
    <lineage>
        <taxon>Bacteria</taxon>
        <taxon>Pseudomonadati</taxon>
        <taxon>Pseudomonadota</taxon>
        <taxon>Gammaproteobacteria</taxon>
        <taxon>Aeromonadales</taxon>
        <taxon>Aeromonadaceae</taxon>
        <taxon>Aeromonas</taxon>
    </lineage>
</organism>
<name>A0AA37G5I2_AERCA</name>
<accession>A0AA37G5I2</accession>
<dbReference type="RefSeq" id="WP_203765309.1">
    <property type="nucleotide sequence ID" value="NZ_AP024403.1"/>
</dbReference>
<dbReference type="Proteomes" id="UP000886939">
    <property type="component" value="Unassembled WGS sequence"/>
</dbReference>
<dbReference type="EMBL" id="BPNI01000004">
    <property type="protein sequence ID" value="GJA39674.1"/>
    <property type="molecule type" value="Genomic_DNA"/>
</dbReference>
<reference evidence="1" key="1">
    <citation type="submission" date="2021-07" db="EMBL/GenBank/DDBJ databases">
        <title>Draft genome sequence of carbapenem-resistant Aeromonas spp. in Japan.</title>
        <authorList>
            <person name="Maehana S."/>
            <person name="Suzuki M."/>
            <person name="Kitasato H."/>
        </authorList>
    </citation>
    <scope>NUCLEOTIDE SEQUENCE</scope>
    <source>
        <strain evidence="1">KAM343</strain>
    </source>
</reference>
<protein>
    <submittedName>
        <fullName evidence="1">Uncharacterized protein</fullName>
    </submittedName>
</protein>
<sequence length="147" mass="16179">MISVCFTPETGTLNVLVCAQNGVPVYIMTGWSDDATPLVQRIASQEEMNQVWAPDDLDFAWAHVLGMVKTSLIDPEQGEGLEMGATAVDTMELLKALGEPVLLNFPQALVRDCEVFTRGAHRWRQSEGKAPPGPWVTHLEATLSDYH</sequence>
<proteinExistence type="predicted"/>
<comment type="caution">
    <text evidence="1">The sequence shown here is derived from an EMBL/GenBank/DDBJ whole genome shotgun (WGS) entry which is preliminary data.</text>
</comment>
<gene>
    <name evidence="1" type="ORF">KAM343_04700</name>
</gene>
<evidence type="ECO:0000313" key="1">
    <source>
        <dbReference type="EMBL" id="GJA39674.1"/>
    </source>
</evidence>